<evidence type="ECO:0000313" key="2">
    <source>
        <dbReference type="RefSeq" id="XP_075083349.1"/>
    </source>
</evidence>
<name>A0AC58SEF9_TOBAC</name>
<reference evidence="1" key="1">
    <citation type="journal article" date="2014" name="Nat. Commun.">
        <title>The tobacco genome sequence and its comparison with those of tomato and potato.</title>
        <authorList>
            <person name="Sierro N."/>
            <person name="Battey J.N."/>
            <person name="Ouadi S."/>
            <person name="Bakaher N."/>
            <person name="Bovet L."/>
            <person name="Willig A."/>
            <person name="Goepfert S."/>
            <person name="Peitsch M.C."/>
            <person name="Ivanov N.V."/>
        </authorList>
    </citation>
    <scope>NUCLEOTIDE SEQUENCE [LARGE SCALE GENOMIC DNA]</scope>
</reference>
<dbReference type="Proteomes" id="UP000790787">
    <property type="component" value="Chromosome 12"/>
</dbReference>
<reference evidence="2" key="2">
    <citation type="submission" date="2025-08" db="UniProtKB">
        <authorList>
            <consortium name="RefSeq"/>
        </authorList>
    </citation>
    <scope>IDENTIFICATION</scope>
    <source>
        <tissue evidence="2">Leaf</tissue>
    </source>
</reference>
<protein>
    <submittedName>
        <fullName evidence="2">Uncharacterized protein LOC142167092</fullName>
    </submittedName>
</protein>
<gene>
    <name evidence="2" type="primary">LOC142167092</name>
</gene>
<proteinExistence type="predicted"/>
<sequence>MIFRHVFSNWYSLLVNGNRQGFFKSERGLREGDHIPPSLFVLCVEFLSRKLHDVSIHREFTGFYMNKKGPIINHLAYVDDVILFSIGCKKSLDMLMKALSVYEKVSDSFGEVQMRREHFTGLPGIVYASHTVREELISENYKIHRSHPLIKKWYSGLSNSWNAMCNIKSKVDMHILWKVGKRDIAFWFDNWTNLGPLCNFLPEGSKPVNIKLSEVLVNDQWWWGGWDSLMPEYIMETIDSMKLKLRPAEPCVSVWTVDEKGTFSVASAVHLFRRKKQNSRIDSKTWQKQVPFKMSFIVWRALRDKIPSGARILRMEFSIYSSCCCCRIPDLETIDHLFCSGAYAQEVWRIICGPRGGEYSIPYVQNQAEMEQHLSIIPYNCLFQEDYHNQAEQSPRTVVKLNSDGSCRNGYCGGGVVVRDSMGCLIYAYILNLGPGTSNWAEAMFLLFGIKWCIKSGFNNILAESNSKLLVDWVNGSNCTPWRVAYQVNELRRLRGHKFLNLNHCFRESNQVADKLASLSHDSLQTQVFLSFVDLPTQVRGIMNMDRWKLPTIRIADKRIAEIPFEPP</sequence>
<dbReference type="RefSeq" id="XP_075083349.1">
    <property type="nucleotide sequence ID" value="XM_075227248.1"/>
</dbReference>
<organism evidence="1 2">
    <name type="scientific">Nicotiana tabacum</name>
    <name type="common">Common tobacco</name>
    <dbReference type="NCBI Taxonomy" id="4097"/>
    <lineage>
        <taxon>Eukaryota</taxon>
        <taxon>Viridiplantae</taxon>
        <taxon>Streptophyta</taxon>
        <taxon>Embryophyta</taxon>
        <taxon>Tracheophyta</taxon>
        <taxon>Spermatophyta</taxon>
        <taxon>Magnoliopsida</taxon>
        <taxon>eudicotyledons</taxon>
        <taxon>Gunneridae</taxon>
        <taxon>Pentapetalae</taxon>
        <taxon>asterids</taxon>
        <taxon>lamiids</taxon>
        <taxon>Solanales</taxon>
        <taxon>Solanaceae</taxon>
        <taxon>Nicotianoideae</taxon>
        <taxon>Nicotianeae</taxon>
        <taxon>Nicotiana</taxon>
    </lineage>
</organism>
<accession>A0AC58SEF9</accession>
<keyword evidence="1" id="KW-1185">Reference proteome</keyword>
<evidence type="ECO:0000313" key="1">
    <source>
        <dbReference type="Proteomes" id="UP000790787"/>
    </source>
</evidence>